<dbReference type="Pfam" id="PF13450">
    <property type="entry name" value="NAD_binding_8"/>
    <property type="match status" value="1"/>
</dbReference>
<name>A0A0G4ETE2_VITBC</name>
<dbReference type="OrthoDB" id="5046242at2759"/>
<protein>
    <recommendedName>
        <fullName evidence="4">Amine oxidase domain-containing protein</fullName>
    </recommendedName>
</protein>
<sequence length="529" mass="59160">MMRRLWVALFLLAPAAFGAIEFLLTDKQNLEQNESADHEVCIIGAGPSGVGAAHHLVQKGYSNILLLEKLDRIGGKCRDIERADNANGEFVNRTYNLGAILMLRDYKEVPELADIYGRTFELFALGVPQSFFTDFNAKKLFTPSLPLTNIGSLLELNSIEDLQEIIVGVTSILAYVDIWKGYVAIDEETGEPDPKRPLAYEPTLTSIDFDRYPELADPANKFIADRFTERGLGPEHIEFFRNALFVVEDTGYLSADFTPMAYWLRGLTPTFIFEGLTGTFQRLVGGCTSLLKAIVDTLSAKGKLEVMLSAEIVNTVRESDQPSLIQLSDGTERTCDRIIVAFPQITADMKFLSLDEEENDVFGKVYHAPYVSTLVDLSYEHMPNPKTSRLLGNLDTSVQPPALRSVVGAGHPALIVAIYGADPGAGLIVYQSYDRQQHPFNDTLKQDSAQIMTEIFFNGDSKEYEANLTEVNFWTYFPHVSGEELRAGFYQRLEALQGNKKTYWTGGLLKFDIVDAAMVYSRYLVETYF</sequence>
<dbReference type="PANTHER" id="PTHR42841">
    <property type="entry name" value="AMINE OXIDASE"/>
    <property type="match status" value="1"/>
</dbReference>
<dbReference type="InParanoid" id="A0A0G4ETE2"/>
<keyword evidence="1" id="KW-0732">Signal</keyword>
<reference evidence="2 3" key="1">
    <citation type="submission" date="2014-11" db="EMBL/GenBank/DDBJ databases">
        <authorList>
            <person name="Zhu J."/>
            <person name="Qi W."/>
            <person name="Song R."/>
        </authorList>
    </citation>
    <scope>NUCLEOTIDE SEQUENCE [LARGE SCALE GENOMIC DNA]</scope>
</reference>
<evidence type="ECO:0000256" key="1">
    <source>
        <dbReference type="SAM" id="SignalP"/>
    </source>
</evidence>
<dbReference type="InterPro" id="IPR036188">
    <property type="entry name" value="FAD/NAD-bd_sf"/>
</dbReference>
<dbReference type="VEuPathDB" id="CryptoDB:Vbra_13142"/>
<dbReference type="OMA" id="QNESADH"/>
<evidence type="ECO:0000313" key="3">
    <source>
        <dbReference type="Proteomes" id="UP000041254"/>
    </source>
</evidence>
<dbReference type="PhylomeDB" id="A0A0G4ETE2"/>
<dbReference type="Proteomes" id="UP000041254">
    <property type="component" value="Unassembled WGS sequence"/>
</dbReference>
<feature type="chain" id="PRO_5005187588" description="Amine oxidase domain-containing protein" evidence="1">
    <location>
        <begin position="19"/>
        <end position="529"/>
    </location>
</feature>
<gene>
    <name evidence="2" type="ORF">Vbra_13142</name>
</gene>
<dbReference type="Gene3D" id="3.50.50.60">
    <property type="entry name" value="FAD/NAD(P)-binding domain"/>
    <property type="match status" value="2"/>
</dbReference>
<keyword evidence="3" id="KW-1185">Reference proteome</keyword>
<evidence type="ECO:0008006" key="4">
    <source>
        <dbReference type="Google" id="ProtNLM"/>
    </source>
</evidence>
<proteinExistence type="predicted"/>
<dbReference type="AlphaFoldDB" id="A0A0G4ETE2"/>
<feature type="signal peptide" evidence="1">
    <location>
        <begin position="1"/>
        <end position="18"/>
    </location>
</feature>
<dbReference type="EMBL" id="CDMY01000305">
    <property type="protein sequence ID" value="CEM01512.1"/>
    <property type="molecule type" value="Genomic_DNA"/>
</dbReference>
<accession>A0A0G4ETE2</accession>
<evidence type="ECO:0000313" key="2">
    <source>
        <dbReference type="EMBL" id="CEM01512.1"/>
    </source>
</evidence>
<dbReference type="STRING" id="1169540.A0A0G4ETE2"/>
<dbReference type="SUPFAM" id="SSF51905">
    <property type="entry name" value="FAD/NAD(P)-binding domain"/>
    <property type="match status" value="1"/>
</dbReference>
<dbReference type="PRINTS" id="PR00419">
    <property type="entry name" value="ADXRDTASE"/>
</dbReference>
<organism evidence="2 3">
    <name type="scientific">Vitrella brassicaformis (strain CCMP3155)</name>
    <dbReference type="NCBI Taxonomy" id="1169540"/>
    <lineage>
        <taxon>Eukaryota</taxon>
        <taxon>Sar</taxon>
        <taxon>Alveolata</taxon>
        <taxon>Colpodellida</taxon>
        <taxon>Vitrellaceae</taxon>
        <taxon>Vitrella</taxon>
    </lineage>
</organism>